<evidence type="ECO:0000313" key="10">
    <source>
        <dbReference type="Ensembl" id="ENSNMLP00000041326.1"/>
    </source>
</evidence>
<dbReference type="GO" id="GO:0006508">
    <property type="term" value="P:proteolysis"/>
    <property type="evidence" value="ECO:0007669"/>
    <property type="project" value="UniProtKB-KW"/>
</dbReference>
<keyword evidence="11" id="KW-1185">Reference proteome</keyword>
<dbReference type="InterPro" id="IPR043504">
    <property type="entry name" value="Peptidase_S1_PA_chymotrypsin"/>
</dbReference>
<keyword evidence="4" id="KW-0378">Hydrolase</keyword>
<keyword evidence="5" id="KW-0720">Serine protease</keyword>
<evidence type="ECO:0000256" key="5">
    <source>
        <dbReference type="ARBA" id="ARBA00022825"/>
    </source>
</evidence>
<dbReference type="FunFam" id="2.40.10.10:FF:000010">
    <property type="entry name" value="Kallikrein related peptidase 11"/>
    <property type="match status" value="1"/>
</dbReference>
<evidence type="ECO:0000256" key="6">
    <source>
        <dbReference type="ARBA" id="ARBA00023157"/>
    </source>
</evidence>
<dbReference type="InterPro" id="IPR050127">
    <property type="entry name" value="Serine_Proteases_S1"/>
</dbReference>
<organism evidence="10 11">
    <name type="scientific">Neogobius melanostomus</name>
    <name type="common">round goby</name>
    <dbReference type="NCBI Taxonomy" id="47308"/>
    <lineage>
        <taxon>Eukaryota</taxon>
        <taxon>Metazoa</taxon>
        <taxon>Chordata</taxon>
        <taxon>Craniata</taxon>
        <taxon>Vertebrata</taxon>
        <taxon>Euteleostomi</taxon>
        <taxon>Actinopterygii</taxon>
        <taxon>Neopterygii</taxon>
        <taxon>Teleostei</taxon>
        <taxon>Neoteleostei</taxon>
        <taxon>Acanthomorphata</taxon>
        <taxon>Gobiaria</taxon>
        <taxon>Gobiiformes</taxon>
        <taxon>Gobioidei</taxon>
        <taxon>Gobiidae</taxon>
        <taxon>Benthophilinae</taxon>
        <taxon>Neogobiini</taxon>
        <taxon>Neogobius</taxon>
    </lineage>
</organism>
<evidence type="ECO:0000256" key="7">
    <source>
        <dbReference type="ARBA" id="ARBA00036320"/>
    </source>
</evidence>
<keyword evidence="6" id="KW-1015">Disulfide bond</keyword>
<dbReference type="Proteomes" id="UP000694523">
    <property type="component" value="Unplaced"/>
</dbReference>
<dbReference type="SMART" id="SM00020">
    <property type="entry name" value="Tryp_SPc"/>
    <property type="match status" value="1"/>
</dbReference>
<sequence>MQFLTLDSPKRATPDSIPYIVSLQKPVGRLDNMVVAAGKRELSALDGTGQLISAIRLVPHPQHNNETKDNDIMLIELTIPLVLGPAVQPVPLPKFKSVVGEGRRCEVSGWGYTSLGSNKKPSPVLRTVNVSVVSTVRCNSSDSYNHNITHNMICAGSWTGGKDACQGDSGGPLVCGARLFGLVSWGHSCGEARFPGVYTKVSKYRRWIEQTISPRPHCSKAVRK</sequence>
<evidence type="ECO:0000256" key="3">
    <source>
        <dbReference type="ARBA" id="ARBA00022670"/>
    </source>
</evidence>
<comment type="subcellular location">
    <subcellularLocation>
        <location evidence="1">Secreted</location>
        <location evidence="1">Extracellular space</location>
    </subcellularLocation>
</comment>
<dbReference type="PANTHER" id="PTHR24264">
    <property type="entry name" value="TRYPSIN-RELATED"/>
    <property type="match status" value="1"/>
</dbReference>
<feature type="domain" description="Peptidase S1" evidence="9">
    <location>
        <begin position="31"/>
        <end position="213"/>
    </location>
</feature>
<dbReference type="PROSITE" id="PS50240">
    <property type="entry name" value="TRYPSIN_DOM"/>
    <property type="match status" value="1"/>
</dbReference>
<dbReference type="Ensembl" id="ENSNMLT00000045938.1">
    <property type="protein sequence ID" value="ENSNMLP00000041326.1"/>
    <property type="gene ID" value="ENSNMLG00000025307.1"/>
</dbReference>
<dbReference type="PANTHER" id="PTHR24264:SF58">
    <property type="entry name" value="SI:DKEY-33M11.8-RELATED"/>
    <property type="match status" value="1"/>
</dbReference>
<dbReference type="InterPro" id="IPR033116">
    <property type="entry name" value="TRYPSIN_SER"/>
</dbReference>
<evidence type="ECO:0000256" key="8">
    <source>
        <dbReference type="ARBA" id="ARBA00038868"/>
    </source>
</evidence>
<evidence type="ECO:0000259" key="9">
    <source>
        <dbReference type="PROSITE" id="PS50240"/>
    </source>
</evidence>
<evidence type="ECO:0000256" key="4">
    <source>
        <dbReference type="ARBA" id="ARBA00022801"/>
    </source>
</evidence>
<keyword evidence="3" id="KW-0645">Protease</keyword>
<dbReference type="GO" id="GO:0004252">
    <property type="term" value="F:serine-type endopeptidase activity"/>
    <property type="evidence" value="ECO:0007669"/>
    <property type="project" value="UniProtKB-EC"/>
</dbReference>
<dbReference type="SUPFAM" id="SSF50494">
    <property type="entry name" value="Trypsin-like serine proteases"/>
    <property type="match status" value="1"/>
</dbReference>
<dbReference type="PROSITE" id="PS00135">
    <property type="entry name" value="TRYPSIN_SER"/>
    <property type="match status" value="1"/>
</dbReference>
<dbReference type="AlphaFoldDB" id="A0A8C6V0Y5"/>
<dbReference type="GO" id="GO:0005615">
    <property type="term" value="C:extracellular space"/>
    <property type="evidence" value="ECO:0007669"/>
    <property type="project" value="TreeGrafter"/>
</dbReference>
<name>A0A8C6V0Y5_9GOBI</name>
<dbReference type="Gene3D" id="2.40.10.10">
    <property type="entry name" value="Trypsin-like serine proteases"/>
    <property type="match status" value="2"/>
</dbReference>
<dbReference type="PRINTS" id="PR00722">
    <property type="entry name" value="CHYMOTRYPSIN"/>
</dbReference>
<proteinExistence type="inferred from homology"/>
<dbReference type="Pfam" id="PF00089">
    <property type="entry name" value="Trypsin"/>
    <property type="match status" value="1"/>
</dbReference>
<comment type="catalytic activity">
    <reaction evidence="7">
        <text>Preferential cleavage: Arg-|-Xaa, Lys-|-Xaa.</text>
        <dbReference type="EC" id="3.4.21.4"/>
    </reaction>
</comment>
<comment type="similarity">
    <text evidence="2">Belongs to the peptidase S1 family. Snake venom subfamily.</text>
</comment>
<reference evidence="10" key="1">
    <citation type="submission" date="2025-08" db="UniProtKB">
        <authorList>
            <consortium name="Ensembl"/>
        </authorList>
    </citation>
    <scope>IDENTIFICATION</scope>
</reference>
<dbReference type="InterPro" id="IPR001314">
    <property type="entry name" value="Peptidase_S1A"/>
</dbReference>
<evidence type="ECO:0000256" key="1">
    <source>
        <dbReference type="ARBA" id="ARBA00004239"/>
    </source>
</evidence>
<evidence type="ECO:0000313" key="11">
    <source>
        <dbReference type="Proteomes" id="UP000694523"/>
    </source>
</evidence>
<dbReference type="InterPro" id="IPR009003">
    <property type="entry name" value="Peptidase_S1_PA"/>
</dbReference>
<dbReference type="InterPro" id="IPR001254">
    <property type="entry name" value="Trypsin_dom"/>
</dbReference>
<dbReference type="CDD" id="cd00190">
    <property type="entry name" value="Tryp_SPc"/>
    <property type="match status" value="1"/>
</dbReference>
<dbReference type="EC" id="3.4.21.4" evidence="8"/>
<reference evidence="10" key="2">
    <citation type="submission" date="2025-09" db="UniProtKB">
        <authorList>
            <consortium name="Ensembl"/>
        </authorList>
    </citation>
    <scope>IDENTIFICATION</scope>
</reference>
<accession>A0A8C6V0Y5</accession>
<evidence type="ECO:0000256" key="2">
    <source>
        <dbReference type="ARBA" id="ARBA00009228"/>
    </source>
</evidence>
<protein>
    <recommendedName>
        <fullName evidence="8">trypsin</fullName>
        <ecNumber evidence="8">3.4.21.4</ecNumber>
    </recommendedName>
</protein>